<name>A0A0E9SLK3_ANGAN</name>
<sequence length="52" mass="6076">MELCTLPTTAYRQLVCFYYLTPTIYNAFQEVQNLELILVLSRTRLYANTGLL</sequence>
<accession>A0A0E9SLK3</accession>
<protein>
    <submittedName>
        <fullName evidence="1">Uncharacterized protein</fullName>
    </submittedName>
</protein>
<reference evidence="1" key="2">
    <citation type="journal article" date="2015" name="Fish Shellfish Immunol.">
        <title>Early steps in the European eel (Anguilla anguilla)-Vibrio vulnificus interaction in the gills: Role of the RtxA13 toxin.</title>
        <authorList>
            <person name="Callol A."/>
            <person name="Pajuelo D."/>
            <person name="Ebbesson L."/>
            <person name="Teles M."/>
            <person name="MacKenzie S."/>
            <person name="Amaro C."/>
        </authorList>
    </citation>
    <scope>NUCLEOTIDE SEQUENCE</scope>
</reference>
<dbReference type="EMBL" id="GBXM01066361">
    <property type="protein sequence ID" value="JAH42216.1"/>
    <property type="molecule type" value="Transcribed_RNA"/>
</dbReference>
<proteinExistence type="predicted"/>
<organism evidence="1">
    <name type="scientific">Anguilla anguilla</name>
    <name type="common">European freshwater eel</name>
    <name type="synonym">Muraena anguilla</name>
    <dbReference type="NCBI Taxonomy" id="7936"/>
    <lineage>
        <taxon>Eukaryota</taxon>
        <taxon>Metazoa</taxon>
        <taxon>Chordata</taxon>
        <taxon>Craniata</taxon>
        <taxon>Vertebrata</taxon>
        <taxon>Euteleostomi</taxon>
        <taxon>Actinopterygii</taxon>
        <taxon>Neopterygii</taxon>
        <taxon>Teleostei</taxon>
        <taxon>Anguilliformes</taxon>
        <taxon>Anguillidae</taxon>
        <taxon>Anguilla</taxon>
    </lineage>
</organism>
<reference evidence="1" key="1">
    <citation type="submission" date="2014-11" db="EMBL/GenBank/DDBJ databases">
        <authorList>
            <person name="Amaro Gonzalez C."/>
        </authorList>
    </citation>
    <scope>NUCLEOTIDE SEQUENCE</scope>
</reference>
<dbReference type="AlphaFoldDB" id="A0A0E9SLK3"/>
<evidence type="ECO:0000313" key="1">
    <source>
        <dbReference type="EMBL" id="JAH42216.1"/>
    </source>
</evidence>